<comment type="caution">
    <text evidence="1">The sequence shown here is derived from an EMBL/GenBank/DDBJ whole genome shotgun (WGS) entry which is preliminary data.</text>
</comment>
<keyword evidence="2" id="KW-1185">Reference proteome</keyword>
<protein>
    <submittedName>
        <fullName evidence="1">Dehydrogenase/reductase X-linked</fullName>
    </submittedName>
</protein>
<dbReference type="EMBL" id="JACASE010000019">
    <property type="protein sequence ID" value="KAF6394670.1"/>
    <property type="molecule type" value="Genomic_DNA"/>
</dbReference>
<dbReference type="Proteomes" id="UP000593571">
    <property type="component" value="Unassembled WGS sequence"/>
</dbReference>
<proteinExistence type="predicted"/>
<evidence type="ECO:0000313" key="1">
    <source>
        <dbReference type="EMBL" id="KAF6394670.1"/>
    </source>
</evidence>
<name>A0A7J8B8L8_ROUAE</name>
<sequence length="41" mass="4198">MSPLSALWAALRVYAAGVAVVVAQLLRRCRGGFVEPAGGLA</sequence>
<reference evidence="1 2" key="1">
    <citation type="journal article" date="2020" name="Nature">
        <title>Six reference-quality genomes reveal evolution of bat adaptations.</title>
        <authorList>
            <person name="Jebb D."/>
            <person name="Huang Z."/>
            <person name="Pippel M."/>
            <person name="Hughes G.M."/>
            <person name="Lavrichenko K."/>
            <person name="Devanna P."/>
            <person name="Winkler S."/>
            <person name="Jermiin L.S."/>
            <person name="Skirmuntt E.C."/>
            <person name="Katzourakis A."/>
            <person name="Burkitt-Gray L."/>
            <person name="Ray D.A."/>
            <person name="Sullivan K.A.M."/>
            <person name="Roscito J.G."/>
            <person name="Kirilenko B.M."/>
            <person name="Davalos L.M."/>
            <person name="Corthals A.P."/>
            <person name="Power M.L."/>
            <person name="Jones G."/>
            <person name="Ransome R.D."/>
            <person name="Dechmann D.K.N."/>
            <person name="Locatelli A.G."/>
            <person name="Puechmaille S.J."/>
            <person name="Fedrigo O."/>
            <person name="Jarvis E.D."/>
            <person name="Hiller M."/>
            <person name="Vernes S.C."/>
            <person name="Myers E.W."/>
            <person name="Teeling E.C."/>
        </authorList>
    </citation>
    <scope>NUCLEOTIDE SEQUENCE [LARGE SCALE GENOMIC DNA]</scope>
    <source>
        <strain evidence="1">MRouAeg1</strain>
        <tissue evidence="1">Muscle</tissue>
    </source>
</reference>
<evidence type="ECO:0000313" key="2">
    <source>
        <dbReference type="Proteomes" id="UP000593571"/>
    </source>
</evidence>
<organism evidence="1 2">
    <name type="scientific">Rousettus aegyptiacus</name>
    <name type="common">Egyptian fruit bat</name>
    <name type="synonym">Pteropus aegyptiacus</name>
    <dbReference type="NCBI Taxonomy" id="9407"/>
    <lineage>
        <taxon>Eukaryota</taxon>
        <taxon>Metazoa</taxon>
        <taxon>Chordata</taxon>
        <taxon>Craniata</taxon>
        <taxon>Vertebrata</taxon>
        <taxon>Euteleostomi</taxon>
        <taxon>Mammalia</taxon>
        <taxon>Eutheria</taxon>
        <taxon>Laurasiatheria</taxon>
        <taxon>Chiroptera</taxon>
        <taxon>Yinpterochiroptera</taxon>
        <taxon>Pteropodoidea</taxon>
        <taxon>Pteropodidae</taxon>
        <taxon>Rousettinae</taxon>
        <taxon>Rousettus</taxon>
    </lineage>
</organism>
<accession>A0A7J8B8L8</accession>
<gene>
    <name evidence="1" type="ORF">HJG63_003862</name>
</gene>
<dbReference type="AlphaFoldDB" id="A0A7J8B8L8"/>